<gene>
    <name evidence="1" type="ORF">D8771_10220</name>
</gene>
<dbReference type="RefSeq" id="WP_016470827.1">
    <property type="nucleotide sequence ID" value="NZ_BBQG01000025.1"/>
</dbReference>
<reference evidence="1 2" key="1">
    <citation type="submission" date="2018-10" db="EMBL/GenBank/DDBJ databases">
        <title>Isolation of pseudouridimycin from Streptomyces albus DSM 40763.</title>
        <authorList>
            <person name="Rosenqvist P."/>
            <person name="Metsae-Ketelae M."/>
            <person name="Virta P."/>
        </authorList>
    </citation>
    <scope>NUCLEOTIDE SEQUENCE [LARGE SCALE GENOMIC DNA]</scope>
    <source>
        <strain evidence="1 2">DSM 40763</strain>
    </source>
</reference>
<evidence type="ECO:0000313" key="2">
    <source>
        <dbReference type="Proteomes" id="UP000298111"/>
    </source>
</evidence>
<evidence type="ECO:0008006" key="3">
    <source>
        <dbReference type="Google" id="ProtNLM"/>
    </source>
</evidence>
<sequence length="79" mass="7888">MSVPVLTADGEEHVVGATMELAAGHVESLVLAGCGHHPAEETPEAMPAALTAFLAPYRDGRGTSGAFSARGARAGAATD</sequence>
<proteinExistence type="predicted"/>
<dbReference type="InterPro" id="IPR029058">
    <property type="entry name" value="AB_hydrolase_fold"/>
</dbReference>
<accession>A0A8H1LHZ2</accession>
<dbReference type="Gene3D" id="3.40.50.1820">
    <property type="entry name" value="alpha/beta hydrolase"/>
    <property type="match status" value="1"/>
</dbReference>
<name>A0A8H1LHZ2_9ACTN</name>
<evidence type="ECO:0000313" key="1">
    <source>
        <dbReference type="EMBL" id="TGG85537.1"/>
    </source>
</evidence>
<dbReference type="SUPFAM" id="SSF53474">
    <property type="entry name" value="alpha/beta-Hydrolases"/>
    <property type="match status" value="1"/>
</dbReference>
<dbReference type="AlphaFoldDB" id="A0A8H1LHZ2"/>
<dbReference type="Proteomes" id="UP000298111">
    <property type="component" value="Unassembled WGS sequence"/>
</dbReference>
<organism evidence="1 2">
    <name type="scientific">Streptomyces albus</name>
    <dbReference type="NCBI Taxonomy" id="1888"/>
    <lineage>
        <taxon>Bacteria</taxon>
        <taxon>Bacillati</taxon>
        <taxon>Actinomycetota</taxon>
        <taxon>Actinomycetes</taxon>
        <taxon>Kitasatosporales</taxon>
        <taxon>Streptomycetaceae</taxon>
        <taxon>Streptomyces</taxon>
    </lineage>
</organism>
<dbReference type="GeneID" id="75180350"/>
<comment type="caution">
    <text evidence="1">The sequence shown here is derived from an EMBL/GenBank/DDBJ whole genome shotgun (WGS) entry which is preliminary data.</text>
</comment>
<protein>
    <recommendedName>
        <fullName evidence="3">Hydrolase</fullName>
    </recommendedName>
</protein>
<dbReference type="EMBL" id="RCIY01000044">
    <property type="protein sequence ID" value="TGG85537.1"/>
    <property type="molecule type" value="Genomic_DNA"/>
</dbReference>